<keyword evidence="3" id="KW-1185">Reference proteome</keyword>
<dbReference type="Proteomes" id="UP000236151">
    <property type="component" value="Unassembled WGS sequence"/>
</dbReference>
<dbReference type="AlphaFoldDB" id="A0A2K2F2C6"/>
<evidence type="ECO:0000313" key="2">
    <source>
        <dbReference type="EMBL" id="PNT96880.1"/>
    </source>
</evidence>
<organism evidence="2 3">
    <name type="scientific">Clostridium thermosuccinogenes</name>
    <dbReference type="NCBI Taxonomy" id="84032"/>
    <lineage>
        <taxon>Bacteria</taxon>
        <taxon>Bacillati</taxon>
        <taxon>Bacillota</taxon>
        <taxon>Clostridia</taxon>
        <taxon>Eubacteriales</taxon>
        <taxon>Clostridiaceae</taxon>
        <taxon>Clostridium</taxon>
    </lineage>
</organism>
<dbReference type="PANTHER" id="PTHR36718:SF1">
    <property type="entry name" value="DOUBLE ZINC RIBBON PROTEIN MJ0416"/>
    <property type="match status" value="1"/>
</dbReference>
<proteinExistence type="predicted"/>
<comment type="caution">
    <text evidence="2">The sequence shown here is derived from an EMBL/GenBank/DDBJ whole genome shotgun (WGS) entry which is preliminary data.</text>
</comment>
<dbReference type="PANTHER" id="PTHR36718">
    <property type="entry name" value="OS05G0435400 PROTEIN"/>
    <property type="match status" value="1"/>
</dbReference>
<name>A0A2K2F2C6_9CLOT</name>
<evidence type="ECO:0000313" key="3">
    <source>
        <dbReference type="Proteomes" id="UP000236151"/>
    </source>
</evidence>
<gene>
    <name evidence="2" type="ORF">CDQ84_14280</name>
</gene>
<dbReference type="OrthoDB" id="4377018at2"/>
<reference evidence="2 3" key="1">
    <citation type="submission" date="2017-06" db="EMBL/GenBank/DDBJ databases">
        <title>Investigating the central metabolism of Clostridium thermosuccinogenes.</title>
        <authorList>
            <person name="Koendjbiharie J.G."/>
            <person name="van Kranenburg R."/>
        </authorList>
    </citation>
    <scope>NUCLEOTIDE SEQUENCE [LARGE SCALE GENOMIC DNA]</scope>
    <source>
        <strain evidence="2 3">DSM 5806</strain>
    </source>
</reference>
<protein>
    <submittedName>
        <fullName evidence="2">Zinc-ribbon domain-containing protein</fullName>
    </submittedName>
</protein>
<accession>A0A2K2F2C6</accession>
<feature type="domain" description="Zinc-ribbon 15" evidence="1">
    <location>
        <begin position="22"/>
        <end position="120"/>
    </location>
</feature>
<dbReference type="KEGG" id="cthd:CDO33_08070"/>
<dbReference type="InterPro" id="IPR031493">
    <property type="entry name" value="Zinc_ribbon_15"/>
</dbReference>
<dbReference type="InterPro" id="IPR053281">
    <property type="entry name" value="Double_zinc_ribbon"/>
</dbReference>
<sequence>MFFIGIFGIDQASKPSGMANNVICPACEALTRFEISKTYSYFHIFFIPVFKWNVRYYVKSACCGSLYELDPVIGAEYEKGRNPEIRQEHLRPVSQYMPFKVCSHCGARFDSGYSFCPYCGKKL</sequence>
<dbReference type="EMBL" id="NIOJ01000043">
    <property type="protein sequence ID" value="PNT96880.1"/>
    <property type="molecule type" value="Genomic_DNA"/>
</dbReference>
<dbReference type="Pfam" id="PF17032">
    <property type="entry name" value="Zn_ribbon_15"/>
    <property type="match status" value="1"/>
</dbReference>
<evidence type="ECO:0000259" key="1">
    <source>
        <dbReference type="Pfam" id="PF17032"/>
    </source>
</evidence>